<keyword evidence="1" id="KW-1133">Transmembrane helix</keyword>
<dbReference type="EMBL" id="HBUF01467914">
    <property type="protein sequence ID" value="CAG6744472.1"/>
    <property type="molecule type" value="Transcribed_RNA"/>
</dbReference>
<keyword evidence="1" id="KW-0472">Membrane</keyword>
<accession>A0A8D8ZE77</accession>
<evidence type="ECO:0000313" key="2">
    <source>
        <dbReference type="EMBL" id="CAG6744472.1"/>
    </source>
</evidence>
<proteinExistence type="predicted"/>
<feature type="transmembrane region" description="Helical" evidence="1">
    <location>
        <begin position="21"/>
        <end position="41"/>
    </location>
</feature>
<evidence type="ECO:0000256" key="1">
    <source>
        <dbReference type="SAM" id="Phobius"/>
    </source>
</evidence>
<organism evidence="2">
    <name type="scientific">Cacopsylla melanoneura</name>
    <dbReference type="NCBI Taxonomy" id="428564"/>
    <lineage>
        <taxon>Eukaryota</taxon>
        <taxon>Metazoa</taxon>
        <taxon>Ecdysozoa</taxon>
        <taxon>Arthropoda</taxon>
        <taxon>Hexapoda</taxon>
        <taxon>Insecta</taxon>
        <taxon>Pterygota</taxon>
        <taxon>Neoptera</taxon>
        <taxon>Paraneoptera</taxon>
        <taxon>Hemiptera</taxon>
        <taxon>Sternorrhyncha</taxon>
        <taxon>Psylloidea</taxon>
        <taxon>Psyllidae</taxon>
        <taxon>Psyllinae</taxon>
        <taxon>Cacopsylla</taxon>
    </lineage>
</organism>
<protein>
    <submittedName>
        <fullName evidence="2">Uncharacterized protein</fullName>
    </submittedName>
</protein>
<reference evidence="2" key="1">
    <citation type="submission" date="2021-05" db="EMBL/GenBank/DDBJ databases">
        <authorList>
            <person name="Alioto T."/>
            <person name="Alioto T."/>
            <person name="Gomez Garrido J."/>
        </authorList>
    </citation>
    <scope>NUCLEOTIDE SEQUENCE</scope>
</reference>
<name>A0A8D8ZE77_9HEMI</name>
<keyword evidence="1" id="KW-0812">Transmembrane</keyword>
<dbReference type="AlphaFoldDB" id="A0A8D8ZE77"/>
<sequence>MTSLRFRWEKRMGGVQVTSSRIGSPCVVLTIIRIFLELQLLSTSGSRIAFFRVETTRIFCWFKLEIILCKSIKCYLIVRLLPVENPWLVVVLLILLRVLVRILLAIFCVVKFREFLELSVRLFVVESVLVVSL</sequence>
<feature type="transmembrane region" description="Helical" evidence="1">
    <location>
        <begin position="87"/>
        <end position="110"/>
    </location>
</feature>